<proteinExistence type="predicted"/>
<evidence type="ECO:0000313" key="1">
    <source>
        <dbReference type="EMBL" id="CAD9031980.1"/>
    </source>
</evidence>
<dbReference type="AlphaFoldDB" id="A0A7S1J3Y5"/>
<protein>
    <submittedName>
        <fullName evidence="1">Uncharacterized protein</fullName>
    </submittedName>
</protein>
<sequence length="154" mass="16902">MGKKGLNLNSVSRTEAIEGDTDYMIVEPGLNYLGFCKGEKCVASNKSVVCRRGHGSHMVNEDVTHDKVLCPKCHLPFEVAEIALYRCKAKVTIHDHQSTTDAYECKGKEVVKLGARGELKDGNSNAKKVSSRNSADCLLEITTKPLQEDKCTIC</sequence>
<organism evidence="1">
    <name type="scientific">Eutreptiella gymnastica</name>
    <dbReference type="NCBI Taxonomy" id="73025"/>
    <lineage>
        <taxon>Eukaryota</taxon>
        <taxon>Discoba</taxon>
        <taxon>Euglenozoa</taxon>
        <taxon>Euglenida</taxon>
        <taxon>Spirocuta</taxon>
        <taxon>Euglenophyceae</taxon>
        <taxon>Eutreptiales</taxon>
        <taxon>Eutreptiaceae</taxon>
        <taxon>Eutreptiella</taxon>
    </lineage>
</organism>
<accession>A0A7S1J3Y5</accession>
<reference evidence="1" key="1">
    <citation type="submission" date="2021-01" db="EMBL/GenBank/DDBJ databases">
        <authorList>
            <person name="Corre E."/>
            <person name="Pelletier E."/>
            <person name="Niang G."/>
            <person name="Scheremetjew M."/>
            <person name="Finn R."/>
            <person name="Kale V."/>
            <person name="Holt S."/>
            <person name="Cochrane G."/>
            <person name="Meng A."/>
            <person name="Brown T."/>
            <person name="Cohen L."/>
        </authorList>
    </citation>
    <scope>NUCLEOTIDE SEQUENCE</scope>
    <source>
        <strain evidence="1">NIES-381</strain>
    </source>
</reference>
<gene>
    <name evidence="1" type="ORF">EGYM00392_LOCUS43122</name>
</gene>
<dbReference type="EMBL" id="HBGA01115793">
    <property type="protein sequence ID" value="CAD9031980.1"/>
    <property type="molecule type" value="Transcribed_RNA"/>
</dbReference>
<name>A0A7S1J3Y5_9EUGL</name>